<evidence type="ECO:0000313" key="2">
    <source>
        <dbReference type="Proteomes" id="UP000543804"/>
    </source>
</evidence>
<proteinExistence type="predicted"/>
<evidence type="ECO:0000313" key="1">
    <source>
        <dbReference type="EMBL" id="NMD98081.1"/>
    </source>
</evidence>
<dbReference type="EMBL" id="JABAFA010000001">
    <property type="protein sequence ID" value="NMD98081.1"/>
    <property type="molecule type" value="Genomic_DNA"/>
</dbReference>
<comment type="caution">
    <text evidence="1">The sequence shown here is derived from an EMBL/GenBank/DDBJ whole genome shotgun (WGS) entry which is preliminary data.</text>
</comment>
<dbReference type="AlphaFoldDB" id="A0A848BAI9"/>
<gene>
    <name evidence="1" type="ORF">HF878_01085</name>
</gene>
<accession>A0A848BAI9</accession>
<organism evidence="1 2">
    <name type="scientific">Selenomonas bovis</name>
    <dbReference type="NCBI Taxonomy" id="416586"/>
    <lineage>
        <taxon>Bacteria</taxon>
        <taxon>Bacillati</taxon>
        <taxon>Bacillota</taxon>
        <taxon>Negativicutes</taxon>
        <taxon>Selenomonadales</taxon>
        <taxon>Selenomonadaceae</taxon>
        <taxon>Selenomonas</taxon>
    </lineage>
</organism>
<reference evidence="1 2" key="1">
    <citation type="submission" date="2020-04" db="EMBL/GenBank/DDBJ databases">
        <authorList>
            <person name="Hitch T.C.A."/>
            <person name="Wylensek D."/>
            <person name="Clavel T."/>
        </authorList>
    </citation>
    <scope>NUCLEOTIDE SEQUENCE [LARGE SCALE GENOMIC DNA]</scope>
    <source>
        <strain evidence="1 2">PG-130-P53-12</strain>
    </source>
</reference>
<name>A0A848BAI9_9FIRM</name>
<sequence>MTVLLYLLLAALVLLFLLEMRRSLRRSNAAFTLVEKYEHDLGNPALVDEIASFIESDWKLRRVMRRERGTREDIRQLIKHLMLWGNVRKGRRFVPITSFFYVCSLSYLLRHKDAEPKQLAMKMMNYLHI</sequence>
<keyword evidence="2" id="KW-1185">Reference proteome</keyword>
<dbReference type="Proteomes" id="UP000543804">
    <property type="component" value="Unassembled WGS sequence"/>
</dbReference>
<protein>
    <submittedName>
        <fullName evidence="1">Uncharacterized protein</fullName>
    </submittedName>
</protein>
<dbReference type="RefSeq" id="WP_170076917.1">
    <property type="nucleotide sequence ID" value="NZ_JABAFA010000001.1"/>
</dbReference>